<sequence length="512" mass="58548">MEKEEHSLIIQRQHQELAMIREEVNRKLEILQKSVQINQSTLQQMISYETTTKKEMIERLRNELSVNKENEEALNNFDKLLSSFISVHEDGNQKINNCINDTINDFNRIKNDMLISIDISLRSLEKRLYNYESHFSEIETFQKKVGSFNPHNITLRFVDGDISLDEKVTKNDRFKGTLLEEFLAASENQNKDSSDLKVVEINRSKEFFKYILSFITDNEIVIGEGSIASLQAASNELTAYGIKPEEIYQSMRHAITCYSLEHSDQSDEVLCSALGLSQFTQLFSLQKACLQAKEEEKDFAQKLLECKTFAEATTVLQKTVTNRQLRIEQMTSQQLINFIISALPQRTSVDFKVSNTNLVCQGNSVTNRLHKQFNVAMIPEIVSAYTIKVVAPGSSGIGNAMYIGFSYAQLSNPPKDQQWVKLGYYMSIYNGNLYSEKVTPNSGNHVYYNKRITRDDLVVCWYSRITRSIGFIVNGVQLGPAFVGITQLNLYPILVVYEVEQTFAVDKILPIQ</sequence>
<reference evidence="2 3" key="1">
    <citation type="journal article" date="2019" name="PLoS Negl. Trop. Dis.">
        <title>Whole genome sequencing of Entamoeba nuttalli reveals mammalian host-related molecular signatures and a novel octapeptide-repeat surface protein.</title>
        <authorList>
            <person name="Tanaka M."/>
            <person name="Makiuchi T."/>
            <person name="Komiyama T."/>
            <person name="Shiina T."/>
            <person name="Osaki K."/>
            <person name="Tachibana H."/>
        </authorList>
    </citation>
    <scope>NUCLEOTIDE SEQUENCE [LARGE SCALE GENOMIC DNA]</scope>
    <source>
        <strain evidence="2 3">P19-061405</strain>
    </source>
</reference>
<dbReference type="SUPFAM" id="SSF49899">
    <property type="entry name" value="Concanavalin A-like lectins/glucanases"/>
    <property type="match status" value="1"/>
</dbReference>
<comment type="caution">
    <text evidence="2">The sequence shown here is derived from an EMBL/GenBank/DDBJ whole genome shotgun (WGS) entry which is preliminary data.</text>
</comment>
<feature type="domain" description="SPRY" evidence="1">
    <location>
        <begin position="398"/>
        <end position="498"/>
    </location>
</feature>
<keyword evidence="3" id="KW-1185">Reference proteome</keyword>
<dbReference type="EMBL" id="BAAFRS010000062">
    <property type="protein sequence ID" value="GAB1221011.1"/>
    <property type="molecule type" value="Genomic_DNA"/>
</dbReference>
<dbReference type="InterPro" id="IPR043136">
    <property type="entry name" value="B30.2/SPRY_sf"/>
</dbReference>
<dbReference type="InterPro" id="IPR013320">
    <property type="entry name" value="ConA-like_dom_sf"/>
</dbReference>
<evidence type="ECO:0000313" key="3">
    <source>
        <dbReference type="Proteomes" id="UP001628156"/>
    </source>
</evidence>
<name>A0ABQ0DDS7_9EUKA</name>
<dbReference type="InterPro" id="IPR003877">
    <property type="entry name" value="SPRY_dom"/>
</dbReference>
<organism evidence="2 3">
    <name type="scientific">Entamoeba nuttalli</name>
    <dbReference type="NCBI Taxonomy" id="412467"/>
    <lineage>
        <taxon>Eukaryota</taxon>
        <taxon>Amoebozoa</taxon>
        <taxon>Evosea</taxon>
        <taxon>Archamoebae</taxon>
        <taxon>Mastigamoebida</taxon>
        <taxon>Entamoebidae</taxon>
        <taxon>Entamoeba</taxon>
    </lineage>
</organism>
<dbReference type="Gene3D" id="2.60.120.920">
    <property type="match status" value="1"/>
</dbReference>
<protein>
    <recommendedName>
        <fullName evidence="1">SPRY domain-containing protein</fullName>
    </recommendedName>
</protein>
<dbReference type="Proteomes" id="UP001628156">
    <property type="component" value="Unassembled WGS sequence"/>
</dbReference>
<dbReference type="Pfam" id="PF00622">
    <property type="entry name" value="SPRY"/>
    <property type="match status" value="1"/>
</dbReference>
<proteinExistence type="predicted"/>
<accession>A0ABQ0DDS7</accession>
<gene>
    <name evidence="2" type="ORF">ENUP19_0062G0014</name>
</gene>
<evidence type="ECO:0000313" key="2">
    <source>
        <dbReference type="EMBL" id="GAB1221011.1"/>
    </source>
</evidence>
<evidence type="ECO:0000259" key="1">
    <source>
        <dbReference type="Pfam" id="PF00622"/>
    </source>
</evidence>